<sequence>MSSETTPLLSSQNRDGASKAHVATYPPAHDGGYRTLVLLFDGTGDTDDDDISNVIALRNMLHPLDDPEQQLVFYQPGIGTYNLYFPGTKKDVPLVGSVSRTFDKAIAWSLEYHVIEGYEWIMKNYREGDKICMFGFSRGAYTARAVGAMVNKVGLLPLAHKDKVWDAFYSFERKGNDTWMHSEAFRKENECKSIDIEFIGVWDTVNSVGAIRAKALPYTASNSSVRSFRHAVSLDEHRARFRSNMWNPPSTDPKKQPRVVTDVDQVWFSGGHCDVGGGSVPNGTRPNLSHIALRWMVRECFKTKNGMMFDLAEIAAIGIAPDSLYPVVKSRPAATECTPDLRVSTKNILKPGVFSRTSSWVTSWFKSPKPAAQDYSIYATYSEEQLDLVDTLAPIYDQLVINRAKWWVLEIAWLQMWSVVKRKFEYRQNWGRGRTILPPVNAALIDAVTAVAKGQVPLNPRWAKVRVHRTVKARMACPGDGKTPQYVPNALLNGLTLDKVDPKLIEWVD</sequence>
<feature type="domain" description="T6SS Phospholipase effector Tle1-like catalytic" evidence="2">
    <location>
        <begin position="34"/>
        <end position="299"/>
    </location>
</feature>
<feature type="region of interest" description="Disordered" evidence="1">
    <location>
        <begin position="1"/>
        <end position="25"/>
    </location>
</feature>
<accession>A0AAD7KGC8</accession>
<organism evidence="3 4">
    <name type="scientific">Mycena maculata</name>
    <dbReference type="NCBI Taxonomy" id="230809"/>
    <lineage>
        <taxon>Eukaryota</taxon>
        <taxon>Fungi</taxon>
        <taxon>Dikarya</taxon>
        <taxon>Basidiomycota</taxon>
        <taxon>Agaricomycotina</taxon>
        <taxon>Agaricomycetes</taxon>
        <taxon>Agaricomycetidae</taxon>
        <taxon>Agaricales</taxon>
        <taxon>Marasmiineae</taxon>
        <taxon>Mycenaceae</taxon>
        <taxon>Mycena</taxon>
    </lineage>
</organism>
<dbReference type="InterPro" id="IPR029058">
    <property type="entry name" value="AB_hydrolase_fold"/>
</dbReference>
<proteinExistence type="predicted"/>
<evidence type="ECO:0000259" key="2">
    <source>
        <dbReference type="Pfam" id="PF09994"/>
    </source>
</evidence>
<dbReference type="Proteomes" id="UP001215280">
    <property type="component" value="Unassembled WGS sequence"/>
</dbReference>
<dbReference type="SUPFAM" id="SSF53474">
    <property type="entry name" value="alpha/beta-Hydrolases"/>
    <property type="match status" value="1"/>
</dbReference>
<dbReference type="AlphaFoldDB" id="A0AAD7KGC8"/>
<dbReference type="Pfam" id="PF09994">
    <property type="entry name" value="T6SS_Tle1-like_cat"/>
    <property type="match status" value="1"/>
</dbReference>
<keyword evidence="4" id="KW-1185">Reference proteome</keyword>
<reference evidence="3" key="1">
    <citation type="submission" date="2023-03" db="EMBL/GenBank/DDBJ databases">
        <title>Massive genome expansion in bonnet fungi (Mycena s.s.) driven by repeated elements and novel gene families across ecological guilds.</title>
        <authorList>
            <consortium name="Lawrence Berkeley National Laboratory"/>
            <person name="Harder C.B."/>
            <person name="Miyauchi S."/>
            <person name="Viragh M."/>
            <person name="Kuo A."/>
            <person name="Thoen E."/>
            <person name="Andreopoulos B."/>
            <person name="Lu D."/>
            <person name="Skrede I."/>
            <person name="Drula E."/>
            <person name="Henrissat B."/>
            <person name="Morin E."/>
            <person name="Kohler A."/>
            <person name="Barry K."/>
            <person name="LaButti K."/>
            <person name="Morin E."/>
            <person name="Salamov A."/>
            <person name="Lipzen A."/>
            <person name="Mereny Z."/>
            <person name="Hegedus B."/>
            <person name="Baldrian P."/>
            <person name="Stursova M."/>
            <person name="Weitz H."/>
            <person name="Taylor A."/>
            <person name="Grigoriev I.V."/>
            <person name="Nagy L.G."/>
            <person name="Martin F."/>
            <person name="Kauserud H."/>
        </authorList>
    </citation>
    <scope>NUCLEOTIDE SEQUENCE</scope>
    <source>
        <strain evidence="3">CBHHK188m</strain>
    </source>
</reference>
<dbReference type="InterPro" id="IPR018712">
    <property type="entry name" value="Tle1-like_cat"/>
</dbReference>
<gene>
    <name evidence="3" type="ORF">DFH07DRAFT_1054492</name>
</gene>
<comment type="caution">
    <text evidence="3">The sequence shown here is derived from an EMBL/GenBank/DDBJ whole genome shotgun (WGS) entry which is preliminary data.</text>
</comment>
<dbReference type="PANTHER" id="PTHR33840">
    <property type="match status" value="1"/>
</dbReference>
<feature type="compositionally biased region" description="Polar residues" evidence="1">
    <location>
        <begin position="1"/>
        <end position="15"/>
    </location>
</feature>
<dbReference type="EMBL" id="JARJLG010000001">
    <property type="protein sequence ID" value="KAJ7785035.1"/>
    <property type="molecule type" value="Genomic_DNA"/>
</dbReference>
<evidence type="ECO:0000256" key="1">
    <source>
        <dbReference type="SAM" id="MobiDB-lite"/>
    </source>
</evidence>
<evidence type="ECO:0000313" key="3">
    <source>
        <dbReference type="EMBL" id="KAJ7785035.1"/>
    </source>
</evidence>
<dbReference type="PANTHER" id="PTHR33840:SF2">
    <property type="entry name" value="TLE1 PHOSPHOLIPASE DOMAIN-CONTAINING PROTEIN"/>
    <property type="match status" value="1"/>
</dbReference>
<evidence type="ECO:0000313" key="4">
    <source>
        <dbReference type="Proteomes" id="UP001215280"/>
    </source>
</evidence>
<name>A0AAD7KGC8_9AGAR</name>
<protein>
    <recommendedName>
        <fullName evidence="2">T6SS Phospholipase effector Tle1-like catalytic domain-containing protein</fullName>
    </recommendedName>
</protein>